<dbReference type="PANTHER" id="PTHR44006:SF1">
    <property type="entry name" value="U5 SMALL NUCLEAR RIBONUCLEOPROTEIN 40 KDA PROTEIN"/>
    <property type="match status" value="1"/>
</dbReference>
<feature type="region of interest" description="Disordered" evidence="6">
    <location>
        <begin position="801"/>
        <end position="838"/>
    </location>
</feature>
<evidence type="ECO:0000256" key="2">
    <source>
        <dbReference type="ARBA" id="ARBA00022664"/>
    </source>
</evidence>
<dbReference type="Proteomes" id="UP000010422">
    <property type="component" value="Unassembled WGS sequence"/>
</dbReference>
<keyword evidence="1 5" id="KW-0853">WD repeat</keyword>
<feature type="compositionally biased region" description="Polar residues" evidence="6">
    <location>
        <begin position="803"/>
        <end position="838"/>
    </location>
</feature>
<feature type="region of interest" description="Disordered" evidence="6">
    <location>
        <begin position="559"/>
        <end position="616"/>
    </location>
</feature>
<sequence length="1156" mass="127440">MDKRKEVSDGEKEEKMLVKRIKGGSEIIPKGQDKQNALVEMLPRTSGLKAPIMQLTGHQGEIFASKFDLTGQHIASGSFDQLILLWNTYGDCSNYGQLKGHKKAVLDLQWSRDSRVIYSASADCTVGTWDSETGQRIRKHTGHEDIVNCVATMRRGTEFLATGSDDATVSVWDLRKKSILYKMIGHADTITSLNVSPDVRIFDIRPYVSSSRQIKLLKGALHGIEKNLIRAAWSSDGLRVAAGSADRTVIVWDVPTGKLTYKLPGHKACVNAVDFHRLEPILMSASSDRSIFLDMSEKWGEARGAQILLNSYIYDYMLKNAWGAAARAFIEVAEVPLSGEHRPVNKEEFRQLDGMDGLSGGDKEFCVSSNESKIDGTAHIGTGMHSSLSVVKSESSIHGTESEASGTYTELLQPAVIPVDTPGGFLLEWWTVFWDIFNARSGKGGSDAATAYFAHVQKMKHEQQRAIASMGQPHIVMINQQPNGAAFNPALMRTFDIPNGMMNVSGPSDATAQAMDAQIIGTIPLNEKTRQALMRQAMNNNIRRFSPTVAQIQQLKNQQFLQNQQQSPVPQSQRNQRDLEADLNGQTQSSRSPALSNQVLSPSKRQKLSPDGSYAPLQGAIQARPQMIQNNLAAPPPTLQTQQAKQMLLNSGINPLSLAQQQFAAFQSQVPSIQQRQLQEYTQSLTNQQQRVVNIAKGQVSNQSGSMITGDGNEIGPNDFYENILSSQQNCTTNPNNHVLQDYQMQLMFLEQQNKKRLMMTHQDQERLQSQDSSFQILSPQGLRNAVSPENAHNDPKRVMQKMTHQNGSSSPADGQLTQQTNSSRNASPNVTGYNGQIQSDAHPQIMFFNQAKAMGDIQPGGMIIGPNGHIMRPPMADQPIYANNPQLQISMMNDRQDHLINPRIVRTNQSNAIWQQQQQIMQHLVNNQNRSIQMQNINHSQGLSNQHSPQNQIPPQPPQSQSSQASQPSQSSQQSQQSQQPSQLQQPEHPQQIQSQNLLQSGSCTQSSQGHIQSSSPVIQNSVSPTPSQVNKPNFVRDKKTKDTRKPKKSLPGPPVTPISESSTPSTPITSHNTGSFVQTNSSVSQGPSLLPPSNTVTSASEPIQPQMDPSSSFANIDTGDPSSLLNDFGATNDLDLGMMNDFDFDSFLEDIRRC</sequence>
<feature type="compositionally biased region" description="Polar residues" evidence="6">
    <location>
        <begin position="584"/>
        <end position="603"/>
    </location>
</feature>
<keyword evidence="2" id="KW-0507">mRNA processing</keyword>
<feature type="compositionally biased region" description="Polar residues" evidence="6">
    <location>
        <begin position="998"/>
        <end position="1033"/>
    </location>
</feature>
<dbReference type="GO" id="GO:0006397">
    <property type="term" value="P:mRNA processing"/>
    <property type="evidence" value="ECO:0007669"/>
    <property type="project" value="UniProtKB-KW"/>
</dbReference>
<evidence type="ECO:0000256" key="5">
    <source>
        <dbReference type="PROSITE-ProRule" id="PRU00221"/>
    </source>
</evidence>
<feature type="compositionally biased region" description="Polar residues" evidence="6">
    <location>
        <begin position="1073"/>
        <end position="1120"/>
    </location>
</feature>
<protein>
    <submittedName>
        <fullName evidence="7">Uncharacterized protein</fullName>
    </submittedName>
</protein>
<dbReference type="EMBL" id="CAKM01000203">
    <property type="protein sequence ID" value="CCJ29636.1"/>
    <property type="molecule type" value="Genomic_DNA"/>
</dbReference>
<evidence type="ECO:0000313" key="8">
    <source>
        <dbReference type="Proteomes" id="UP000010422"/>
    </source>
</evidence>
<comment type="caution">
    <text evidence="7">The sequence shown here is derived from an EMBL/GenBank/DDBJ whole genome shotgun (WGS) entry which is preliminary data.</text>
</comment>
<accession>L0PB53</accession>
<feature type="repeat" description="WD" evidence="5">
    <location>
        <begin position="140"/>
        <end position="182"/>
    </location>
</feature>
<keyword evidence="3" id="KW-0677">Repeat</keyword>
<dbReference type="SUPFAM" id="SSF50978">
    <property type="entry name" value="WD40 repeat-like"/>
    <property type="match status" value="1"/>
</dbReference>
<feature type="compositionally biased region" description="Low complexity" evidence="6">
    <location>
        <begin position="960"/>
        <end position="997"/>
    </location>
</feature>
<dbReference type="InterPro" id="IPR019775">
    <property type="entry name" value="WD40_repeat_CS"/>
</dbReference>
<evidence type="ECO:0000313" key="7">
    <source>
        <dbReference type="EMBL" id="CCJ29636.1"/>
    </source>
</evidence>
<dbReference type="FunCoup" id="L0PB53">
    <property type="interactions" value="133"/>
</dbReference>
<organism evidence="8">
    <name type="scientific">Pneumocystis jirovecii</name>
    <name type="common">Human pneumocystis pneumonia agent</name>
    <dbReference type="NCBI Taxonomy" id="42068"/>
    <lineage>
        <taxon>Eukaryota</taxon>
        <taxon>Fungi</taxon>
        <taxon>Dikarya</taxon>
        <taxon>Ascomycota</taxon>
        <taxon>Taphrinomycotina</taxon>
        <taxon>Pneumocystomycetes</taxon>
        <taxon>Pneumocystaceae</taxon>
        <taxon>Pneumocystis</taxon>
    </lineage>
</organism>
<dbReference type="SMART" id="SM00320">
    <property type="entry name" value="WD40"/>
    <property type="match status" value="5"/>
</dbReference>
<dbReference type="InterPro" id="IPR015943">
    <property type="entry name" value="WD40/YVTN_repeat-like_dom_sf"/>
</dbReference>
<feature type="compositionally biased region" description="Low complexity" evidence="6">
    <location>
        <begin position="559"/>
        <end position="574"/>
    </location>
</feature>
<evidence type="ECO:0000256" key="6">
    <source>
        <dbReference type="SAM" id="MobiDB-lite"/>
    </source>
</evidence>
<dbReference type="PROSITE" id="PS50294">
    <property type="entry name" value="WD_REPEATS_REGION"/>
    <property type="match status" value="4"/>
</dbReference>
<dbReference type="PANTHER" id="PTHR44006">
    <property type="entry name" value="U5 SMALL NUCLEAR RIBONUCLEOPROTEIN 40 KDA PROTEIN"/>
    <property type="match status" value="1"/>
</dbReference>
<feature type="repeat" description="WD" evidence="5">
    <location>
        <begin position="55"/>
        <end position="87"/>
    </location>
</feature>
<feature type="compositionally biased region" description="Low complexity" evidence="6">
    <location>
        <begin position="1059"/>
        <end position="1072"/>
    </location>
</feature>
<dbReference type="GO" id="GO:0008380">
    <property type="term" value="P:RNA splicing"/>
    <property type="evidence" value="ECO:0007669"/>
    <property type="project" value="UniProtKB-KW"/>
</dbReference>
<dbReference type="InParanoid" id="L0PB53"/>
<dbReference type="Pfam" id="PF00400">
    <property type="entry name" value="WD40"/>
    <property type="match status" value="5"/>
</dbReference>
<dbReference type="Gene3D" id="2.130.10.10">
    <property type="entry name" value="YVTN repeat-like/Quinoprotein amine dehydrogenase"/>
    <property type="match status" value="2"/>
</dbReference>
<dbReference type="STRING" id="1209962.L0PB53"/>
<dbReference type="PROSITE" id="PS00678">
    <property type="entry name" value="WD_REPEATS_1"/>
    <property type="match status" value="3"/>
</dbReference>
<dbReference type="InterPro" id="IPR036322">
    <property type="entry name" value="WD40_repeat_dom_sf"/>
</dbReference>
<feature type="region of interest" description="Disordered" evidence="6">
    <location>
        <begin position="941"/>
        <end position="1120"/>
    </location>
</feature>
<dbReference type="PROSITE" id="PS50082">
    <property type="entry name" value="WD_REPEATS_2"/>
    <property type="match status" value="4"/>
</dbReference>
<dbReference type="GO" id="GO:0071013">
    <property type="term" value="C:catalytic step 2 spliceosome"/>
    <property type="evidence" value="ECO:0007669"/>
    <property type="project" value="TreeGrafter"/>
</dbReference>
<name>L0PB53_PNEJI</name>
<dbReference type="InterPro" id="IPR020472">
    <property type="entry name" value="WD40_PAC1"/>
</dbReference>
<dbReference type="AlphaFoldDB" id="L0PB53"/>
<dbReference type="GO" id="GO:0003723">
    <property type="term" value="F:RNA binding"/>
    <property type="evidence" value="ECO:0007669"/>
    <property type="project" value="TreeGrafter"/>
</dbReference>
<dbReference type="PRINTS" id="PR00320">
    <property type="entry name" value="GPROTEINBRPT"/>
</dbReference>
<dbReference type="InterPro" id="IPR001680">
    <property type="entry name" value="WD40_rpt"/>
</dbReference>
<feature type="repeat" description="WD" evidence="5">
    <location>
        <begin position="98"/>
        <end position="139"/>
    </location>
</feature>
<evidence type="ECO:0000256" key="1">
    <source>
        <dbReference type="ARBA" id="ARBA00022574"/>
    </source>
</evidence>
<reference evidence="7 8" key="1">
    <citation type="journal article" date="2012" name="MBio">
        <title>De novo assembly of the Pneumocystis jirovecii genome from a single bronchoalveolar lavage fluid specimen from a patient.</title>
        <authorList>
            <person name="Cisse O.H."/>
            <person name="Pagni M."/>
            <person name="Hauser P.M."/>
        </authorList>
    </citation>
    <scope>NUCLEOTIDE SEQUENCE [LARGE SCALE GENOMIC DNA]</scope>
    <source>
        <strain evidence="7 8">SE8</strain>
    </source>
</reference>
<keyword evidence="4" id="KW-0508">mRNA splicing</keyword>
<evidence type="ECO:0000256" key="4">
    <source>
        <dbReference type="ARBA" id="ARBA00023187"/>
    </source>
</evidence>
<dbReference type="VEuPathDB" id="FungiDB:PNEJI1_001207"/>
<proteinExistence type="predicted"/>
<dbReference type="InterPro" id="IPR052234">
    <property type="entry name" value="U5_snRNP_Component"/>
</dbReference>
<dbReference type="CDD" id="cd00200">
    <property type="entry name" value="WD40"/>
    <property type="match status" value="1"/>
</dbReference>
<evidence type="ECO:0000256" key="3">
    <source>
        <dbReference type="ARBA" id="ARBA00022737"/>
    </source>
</evidence>
<feature type="repeat" description="WD" evidence="5">
    <location>
        <begin position="221"/>
        <end position="262"/>
    </location>
</feature>
<gene>
    <name evidence="7" type="ORF">PNEJI1_001207</name>
</gene>